<dbReference type="SUPFAM" id="SSF56672">
    <property type="entry name" value="DNA/RNA polymerases"/>
    <property type="match status" value="1"/>
</dbReference>
<sequence>MSVAAAAEKKKAEDAEKARLLAIEQQRQHDGATAKAADEERNQQREKVSSEERALLTMAAAWRTEAEGGEFSDSGTRISLLLSHLTNLLATCIAQQEDIHSLGDMVKNQQRWLDQVNSCLQQLEQRPVAAPVASSSNTSDRLNALEVDVGALKDGMQRQQTATQQFEHRVCTPATHSSMSQRESTPKFDGQEIFCDTTKKYPILWFRQFELKLQLHHFHETRHHSYLYSRSGGACQAWMKNLLSEHGVVATDLHTKISWEDLKAAWRKQFQIEPPEMKAMDKLNKFHQNTLPSGDWIAEFQHLTFVSGVPMGFPAMKHYFISRLSMALPMALTQVADTLTTTAELFDKVVQIIVMITKAKNLSSTAGQSREQHRPNVVVVAAATSTDPSSEAVSANEGGETVNGGPNIRRFRWQLCPLSDKIQAIQEWPESRNVTDVRSFFGPTGYYQRFIKGYSKIAAHLTKLQCEDQPFDFGEDARESFLALKVALLSVEVLCIYDSLLSTRVATDASGYGIGVVLEQHDGVDWHPIKVSVVHSIDDARKELLAFVNALERWRHFLLGRSQSRWVTDNNPLVFYKIQNTVNSTIARWMAFIKQFDFFPDRISGKSNCFADALSRRPDHCTTVYSTFEIDDDLRDSFISGYQADPEFHDKYANCSSPNPAPSHYWIQEGYLSTSGVGPSLRTD</sequence>
<feature type="compositionally biased region" description="Basic and acidic residues" evidence="7">
    <location>
        <begin position="26"/>
        <end position="51"/>
    </location>
</feature>
<evidence type="ECO:0000313" key="10">
    <source>
        <dbReference type="Proteomes" id="UP000265515"/>
    </source>
</evidence>
<keyword evidence="5" id="KW-0378">Hydrolase</keyword>
<dbReference type="OrthoDB" id="9950135at2759"/>
<reference evidence="9 10" key="1">
    <citation type="journal article" date="2018" name="Cell">
        <title>The Chara Genome: Secondary Complexity and Implications for Plant Terrestrialization.</title>
        <authorList>
            <person name="Nishiyama T."/>
            <person name="Sakayama H."/>
            <person name="Vries J.D."/>
            <person name="Buschmann H."/>
            <person name="Saint-Marcoux D."/>
            <person name="Ullrich K.K."/>
            <person name="Haas F.B."/>
            <person name="Vanderstraeten L."/>
            <person name="Becker D."/>
            <person name="Lang D."/>
            <person name="Vosolsobe S."/>
            <person name="Rombauts S."/>
            <person name="Wilhelmsson P.K.I."/>
            <person name="Janitza P."/>
            <person name="Kern R."/>
            <person name="Heyl A."/>
            <person name="Rumpler F."/>
            <person name="Villalobos L.I.A.C."/>
            <person name="Clay J.M."/>
            <person name="Skokan R."/>
            <person name="Toyoda A."/>
            <person name="Suzuki Y."/>
            <person name="Kagoshima H."/>
            <person name="Schijlen E."/>
            <person name="Tajeshwar N."/>
            <person name="Catarino B."/>
            <person name="Hetherington A.J."/>
            <person name="Saltykova A."/>
            <person name="Bonnot C."/>
            <person name="Breuninger H."/>
            <person name="Symeonidi A."/>
            <person name="Radhakrishnan G.V."/>
            <person name="Van Nieuwerburgh F."/>
            <person name="Deforce D."/>
            <person name="Chang C."/>
            <person name="Karol K.G."/>
            <person name="Hedrich R."/>
            <person name="Ulvskov P."/>
            <person name="Glockner G."/>
            <person name="Delwiche C.F."/>
            <person name="Petrasek J."/>
            <person name="Van de Peer Y."/>
            <person name="Friml J."/>
            <person name="Beilby M."/>
            <person name="Dolan L."/>
            <person name="Kohara Y."/>
            <person name="Sugano S."/>
            <person name="Fujiyama A."/>
            <person name="Delaux P.-M."/>
            <person name="Quint M."/>
            <person name="TheiBen G."/>
            <person name="Hagemann M."/>
            <person name="Harholt J."/>
            <person name="Dunand C."/>
            <person name="Zachgo S."/>
            <person name="Langdale J."/>
            <person name="Maumus F."/>
            <person name="Straeten D.V.D."/>
            <person name="Gould S.B."/>
            <person name="Rensing S.A."/>
        </authorList>
    </citation>
    <scope>NUCLEOTIDE SEQUENCE [LARGE SCALE GENOMIC DNA]</scope>
    <source>
        <strain evidence="9 10">S276</strain>
    </source>
</reference>
<dbReference type="Gramene" id="GBG60268">
    <property type="protein sequence ID" value="GBG60268"/>
    <property type="gene ID" value="CBR_g4221"/>
</dbReference>
<proteinExistence type="predicted"/>
<evidence type="ECO:0000256" key="7">
    <source>
        <dbReference type="SAM" id="MobiDB-lite"/>
    </source>
</evidence>
<keyword evidence="1" id="KW-0808">Transferase</keyword>
<keyword evidence="2" id="KW-0548">Nucleotidyltransferase</keyword>
<dbReference type="PANTHER" id="PTHR34072:SF52">
    <property type="entry name" value="RIBONUCLEASE H"/>
    <property type="match status" value="1"/>
</dbReference>
<evidence type="ECO:0000313" key="9">
    <source>
        <dbReference type="EMBL" id="GBG60268.1"/>
    </source>
</evidence>
<dbReference type="CDD" id="cd09274">
    <property type="entry name" value="RNase_HI_RT_Ty3"/>
    <property type="match status" value="1"/>
</dbReference>
<dbReference type="AlphaFoldDB" id="A0A388JR69"/>
<evidence type="ECO:0000256" key="6">
    <source>
        <dbReference type="ARBA" id="ARBA00022918"/>
    </source>
</evidence>
<keyword evidence="4" id="KW-0255">Endonuclease</keyword>
<dbReference type="InterPro" id="IPR043128">
    <property type="entry name" value="Rev_trsase/Diguanyl_cyclase"/>
</dbReference>
<keyword evidence="10" id="KW-1185">Reference proteome</keyword>
<dbReference type="GO" id="GO:0003964">
    <property type="term" value="F:RNA-directed DNA polymerase activity"/>
    <property type="evidence" value="ECO:0007669"/>
    <property type="project" value="UniProtKB-KW"/>
</dbReference>
<dbReference type="Pfam" id="PF17917">
    <property type="entry name" value="RT_RNaseH"/>
    <property type="match status" value="1"/>
</dbReference>
<dbReference type="PANTHER" id="PTHR34072">
    <property type="entry name" value="ENZYMATIC POLYPROTEIN-RELATED"/>
    <property type="match status" value="1"/>
</dbReference>
<dbReference type="Gene3D" id="3.30.70.270">
    <property type="match status" value="1"/>
</dbReference>
<evidence type="ECO:0000256" key="5">
    <source>
        <dbReference type="ARBA" id="ARBA00022801"/>
    </source>
</evidence>
<feature type="region of interest" description="Disordered" evidence="7">
    <location>
        <begin position="24"/>
        <end position="51"/>
    </location>
</feature>
<evidence type="ECO:0000256" key="2">
    <source>
        <dbReference type="ARBA" id="ARBA00022695"/>
    </source>
</evidence>
<evidence type="ECO:0000256" key="4">
    <source>
        <dbReference type="ARBA" id="ARBA00022759"/>
    </source>
</evidence>
<evidence type="ECO:0000256" key="3">
    <source>
        <dbReference type="ARBA" id="ARBA00022722"/>
    </source>
</evidence>
<keyword evidence="6" id="KW-0695">RNA-directed DNA polymerase</keyword>
<dbReference type="FunFam" id="3.30.70.270:FF:000020">
    <property type="entry name" value="Transposon Tf2-6 polyprotein-like Protein"/>
    <property type="match status" value="1"/>
</dbReference>
<organism evidence="9 10">
    <name type="scientific">Chara braunii</name>
    <name type="common">Braun's stonewort</name>
    <dbReference type="NCBI Taxonomy" id="69332"/>
    <lineage>
        <taxon>Eukaryota</taxon>
        <taxon>Viridiplantae</taxon>
        <taxon>Streptophyta</taxon>
        <taxon>Charophyceae</taxon>
        <taxon>Charales</taxon>
        <taxon>Characeae</taxon>
        <taxon>Chara</taxon>
    </lineage>
</organism>
<dbReference type="GO" id="GO:0016787">
    <property type="term" value="F:hydrolase activity"/>
    <property type="evidence" value="ECO:0007669"/>
    <property type="project" value="UniProtKB-KW"/>
</dbReference>
<dbReference type="InterPro" id="IPR043502">
    <property type="entry name" value="DNA/RNA_pol_sf"/>
</dbReference>
<accession>A0A388JR69</accession>
<name>A0A388JR69_CHABU</name>
<evidence type="ECO:0000259" key="8">
    <source>
        <dbReference type="Pfam" id="PF17917"/>
    </source>
</evidence>
<keyword evidence="3" id="KW-0540">Nuclease</keyword>
<dbReference type="Proteomes" id="UP000265515">
    <property type="component" value="Unassembled WGS sequence"/>
</dbReference>
<protein>
    <recommendedName>
        <fullName evidence="8">Reverse transcriptase RNase H-like domain-containing protein</fullName>
    </recommendedName>
</protein>
<feature type="domain" description="Reverse transcriptase RNase H-like" evidence="8">
    <location>
        <begin position="502"/>
        <end position="596"/>
    </location>
</feature>
<evidence type="ECO:0000256" key="1">
    <source>
        <dbReference type="ARBA" id="ARBA00022679"/>
    </source>
</evidence>
<dbReference type="EMBL" id="BFEA01000010">
    <property type="protein sequence ID" value="GBG60268.1"/>
    <property type="molecule type" value="Genomic_DNA"/>
</dbReference>
<dbReference type="GO" id="GO:0004519">
    <property type="term" value="F:endonuclease activity"/>
    <property type="evidence" value="ECO:0007669"/>
    <property type="project" value="UniProtKB-KW"/>
</dbReference>
<comment type="caution">
    <text evidence="9">The sequence shown here is derived from an EMBL/GenBank/DDBJ whole genome shotgun (WGS) entry which is preliminary data.</text>
</comment>
<dbReference type="InterPro" id="IPR041373">
    <property type="entry name" value="RT_RNaseH"/>
</dbReference>
<gene>
    <name evidence="9" type="ORF">CBR_g4221</name>
</gene>